<keyword evidence="2" id="KW-0663">Pyridoxal phosphate</keyword>
<evidence type="ECO:0000256" key="2">
    <source>
        <dbReference type="ARBA" id="ARBA00022898"/>
    </source>
</evidence>
<dbReference type="InterPro" id="IPR050214">
    <property type="entry name" value="Cys_Synth/Cystath_Beta-Synth"/>
</dbReference>
<name>A0A9D2HDG2_9BACT</name>
<dbReference type="SUPFAM" id="SSF53686">
    <property type="entry name" value="Tryptophan synthase beta subunit-like PLP-dependent enzymes"/>
    <property type="match status" value="1"/>
</dbReference>
<dbReference type="InterPro" id="IPR001926">
    <property type="entry name" value="TrpB-like_PALP"/>
</dbReference>
<organism evidence="4 5">
    <name type="scientific">Candidatus Mailhella merdigallinarum</name>
    <dbReference type="NCBI Taxonomy" id="2838658"/>
    <lineage>
        <taxon>Bacteria</taxon>
        <taxon>Pseudomonadati</taxon>
        <taxon>Thermodesulfobacteriota</taxon>
        <taxon>Desulfovibrionia</taxon>
        <taxon>Desulfovibrionales</taxon>
        <taxon>Desulfovibrionaceae</taxon>
        <taxon>Mailhella</taxon>
    </lineage>
</organism>
<accession>A0A9D2HDG2</accession>
<proteinExistence type="predicted"/>
<evidence type="ECO:0000313" key="5">
    <source>
        <dbReference type="Proteomes" id="UP000824225"/>
    </source>
</evidence>
<reference evidence="4" key="1">
    <citation type="journal article" date="2021" name="PeerJ">
        <title>Extensive microbial diversity within the chicken gut microbiome revealed by metagenomics and culture.</title>
        <authorList>
            <person name="Gilroy R."/>
            <person name="Ravi A."/>
            <person name="Getino M."/>
            <person name="Pursley I."/>
            <person name="Horton D.L."/>
            <person name="Alikhan N.F."/>
            <person name="Baker D."/>
            <person name="Gharbi K."/>
            <person name="Hall N."/>
            <person name="Watson M."/>
            <person name="Adriaenssens E.M."/>
            <person name="Foster-Nyarko E."/>
            <person name="Jarju S."/>
            <person name="Secka A."/>
            <person name="Antonio M."/>
            <person name="Oren A."/>
            <person name="Chaudhuri R.R."/>
            <person name="La Ragione R."/>
            <person name="Hildebrand F."/>
            <person name="Pallen M.J."/>
        </authorList>
    </citation>
    <scope>NUCLEOTIDE SEQUENCE</scope>
    <source>
        <strain evidence="4">CHK186-16707</strain>
    </source>
</reference>
<dbReference type="Proteomes" id="UP000824225">
    <property type="component" value="Unassembled WGS sequence"/>
</dbReference>
<evidence type="ECO:0000313" key="4">
    <source>
        <dbReference type="EMBL" id="HJA09218.1"/>
    </source>
</evidence>
<sequence length="490" mass="54507">MIDLSIHPEGLDHAVQRAREKHILIPTFAQMRDPSLVPARVRERLSSVGLWDLDPLNLFRITWKNRPTAKGGGYGGVNHLVLPTELTGVKARIVVLTGKWFPTGAHKVGAAFACLAPRLVTGQFDPVSMKAAWPSTGNYCRGGAYDSALLGCRSIAILPEGMSRERFEWLEKVAGEIIRTPGCESNVKEIFDKCHELRASGDDVMIFNQFEEFGNYLWHYSVTGPAMEEALLPLATGPRGTRHIRGLVSATGSGGTIASGDYLKHRYPWFKIAASEALQCPTLLANGFGDHRIEGIGDKHVPWIHNVKNTDMVIAVDDEGPMRGIRLFNAEPGKTLLRKRGVDPALVDQLDLLGISGVANVLAAVKFARYYELGSDDLVVTIATDSMEMYGSRLEEMNAAYGPLGEAEAAAAFERWFLGQTTSDMLELTWPERKRVHNLKYYTWVEQQGKTYREILAQWNDDAYWESLPELLPRIDALIEEFNERTGVKP</sequence>
<gene>
    <name evidence="4" type="ORF">H9962_08535</name>
</gene>
<reference evidence="4" key="2">
    <citation type="submission" date="2021-04" db="EMBL/GenBank/DDBJ databases">
        <authorList>
            <person name="Gilroy R."/>
        </authorList>
    </citation>
    <scope>NUCLEOTIDE SEQUENCE</scope>
    <source>
        <strain evidence="4">CHK186-16707</strain>
    </source>
</reference>
<dbReference type="Pfam" id="PF00291">
    <property type="entry name" value="PALP"/>
    <property type="match status" value="1"/>
</dbReference>
<feature type="domain" description="Tryptophan synthase beta chain-like PALP" evidence="3">
    <location>
        <begin position="102"/>
        <end position="328"/>
    </location>
</feature>
<dbReference type="GO" id="GO:1901605">
    <property type="term" value="P:alpha-amino acid metabolic process"/>
    <property type="evidence" value="ECO:0007669"/>
    <property type="project" value="UniProtKB-ARBA"/>
</dbReference>
<dbReference type="InterPro" id="IPR036052">
    <property type="entry name" value="TrpB-like_PALP_sf"/>
</dbReference>
<dbReference type="Gene3D" id="3.40.50.1100">
    <property type="match status" value="2"/>
</dbReference>
<protein>
    <submittedName>
        <fullName evidence="4">Pyridoxal-phosphate dependent enzyme</fullName>
    </submittedName>
</protein>
<evidence type="ECO:0000259" key="3">
    <source>
        <dbReference type="Pfam" id="PF00291"/>
    </source>
</evidence>
<dbReference type="EMBL" id="DXAN01000027">
    <property type="protein sequence ID" value="HJA09218.1"/>
    <property type="molecule type" value="Genomic_DNA"/>
</dbReference>
<comment type="cofactor">
    <cofactor evidence="1">
        <name>pyridoxal 5'-phosphate</name>
        <dbReference type="ChEBI" id="CHEBI:597326"/>
    </cofactor>
</comment>
<dbReference type="PANTHER" id="PTHR10314">
    <property type="entry name" value="CYSTATHIONINE BETA-SYNTHASE"/>
    <property type="match status" value="1"/>
</dbReference>
<evidence type="ECO:0000256" key="1">
    <source>
        <dbReference type="ARBA" id="ARBA00001933"/>
    </source>
</evidence>
<dbReference type="AlphaFoldDB" id="A0A9D2HDG2"/>
<comment type="caution">
    <text evidence="4">The sequence shown here is derived from an EMBL/GenBank/DDBJ whole genome shotgun (WGS) entry which is preliminary data.</text>
</comment>